<proteinExistence type="predicted"/>
<dbReference type="EMBL" id="CP092488">
    <property type="protein sequence ID" value="UMB69813.1"/>
    <property type="molecule type" value="Genomic_DNA"/>
</dbReference>
<organism evidence="1 2">
    <name type="scientific">Mycobacterium paraterrae</name>
    <dbReference type="NCBI Taxonomy" id="577492"/>
    <lineage>
        <taxon>Bacteria</taxon>
        <taxon>Bacillati</taxon>
        <taxon>Actinomycetota</taxon>
        <taxon>Actinomycetes</taxon>
        <taxon>Mycobacteriales</taxon>
        <taxon>Mycobacteriaceae</taxon>
        <taxon>Mycobacterium</taxon>
    </lineage>
</organism>
<dbReference type="Proteomes" id="UP001055336">
    <property type="component" value="Chromosome"/>
</dbReference>
<dbReference type="RefSeq" id="WP_240261543.1">
    <property type="nucleotide sequence ID" value="NZ_CP092488.2"/>
</dbReference>
<name>A0ABY3VRK1_9MYCO</name>
<keyword evidence="2" id="KW-1185">Reference proteome</keyword>
<protein>
    <submittedName>
        <fullName evidence="1">Uncharacterized protein</fullName>
    </submittedName>
</protein>
<evidence type="ECO:0000313" key="1">
    <source>
        <dbReference type="EMBL" id="UMB69813.1"/>
    </source>
</evidence>
<sequence>MADLALTGEARDTELEAYIRLDHSELCDVRLESAVETPDFEQSRRWYAVTYLADDGQGAGAAAPTS</sequence>
<gene>
    <name evidence="1" type="ORF">MKK62_00055</name>
</gene>
<reference evidence="1" key="1">
    <citation type="submission" date="2022-08" db="EMBL/GenBank/DDBJ databases">
        <title>Whole genome sequencing of non-tuberculosis mycobacteria type-strains.</title>
        <authorList>
            <person name="Igarashi Y."/>
            <person name="Osugi A."/>
            <person name="Mitarai S."/>
        </authorList>
    </citation>
    <scope>NUCLEOTIDE SEQUENCE</scope>
    <source>
        <strain evidence="1">DSM 45127</strain>
    </source>
</reference>
<evidence type="ECO:0000313" key="2">
    <source>
        <dbReference type="Proteomes" id="UP001055336"/>
    </source>
</evidence>
<accession>A0ABY3VRK1</accession>